<dbReference type="InterPro" id="IPR052203">
    <property type="entry name" value="GHMP_Kinase-Related"/>
</dbReference>
<dbReference type="PANTHER" id="PTHR32463:SF0">
    <property type="entry name" value="L-FUCOSE KINASE"/>
    <property type="match status" value="1"/>
</dbReference>
<dbReference type="AlphaFoldDB" id="A0A0H4T9A8"/>
<evidence type="ECO:0000256" key="5">
    <source>
        <dbReference type="ARBA" id="ARBA00038121"/>
    </source>
</evidence>
<dbReference type="InterPro" id="IPR036554">
    <property type="entry name" value="GHMP_kinase_C_sf"/>
</dbReference>
<dbReference type="InterPro" id="IPR001174">
    <property type="entry name" value="HddA/FKP"/>
</dbReference>
<dbReference type="Pfam" id="PF00288">
    <property type="entry name" value="GHMP_kinases_N"/>
    <property type="match status" value="1"/>
</dbReference>
<dbReference type="GO" id="GO:0050201">
    <property type="term" value="F:fucokinase activity"/>
    <property type="evidence" value="ECO:0007669"/>
    <property type="project" value="TreeGrafter"/>
</dbReference>
<evidence type="ECO:0000256" key="4">
    <source>
        <dbReference type="ARBA" id="ARBA00022840"/>
    </source>
</evidence>
<evidence type="ECO:0000259" key="7">
    <source>
        <dbReference type="Pfam" id="PF08544"/>
    </source>
</evidence>
<dbReference type="Pfam" id="PF08544">
    <property type="entry name" value="GHMP_kinases_C"/>
    <property type="match status" value="1"/>
</dbReference>
<dbReference type="GO" id="GO:0005524">
    <property type="term" value="F:ATP binding"/>
    <property type="evidence" value="ECO:0007669"/>
    <property type="project" value="UniProtKB-KW"/>
</dbReference>
<dbReference type="InterPro" id="IPR006204">
    <property type="entry name" value="GHMP_kinase_N_dom"/>
</dbReference>
<evidence type="ECO:0000313" key="8">
    <source>
        <dbReference type="EMBL" id="AKQ03057.1"/>
    </source>
</evidence>
<keyword evidence="1" id="KW-0808">Transferase</keyword>
<dbReference type="SUPFAM" id="SSF54211">
    <property type="entry name" value="Ribosomal protein S5 domain 2-like"/>
    <property type="match status" value="1"/>
</dbReference>
<dbReference type="PANTHER" id="PTHR32463">
    <property type="entry name" value="L-FUCOSE KINASE"/>
    <property type="match status" value="1"/>
</dbReference>
<dbReference type="GO" id="GO:0042352">
    <property type="term" value="P:GDP-L-fucose salvage"/>
    <property type="evidence" value="ECO:0007669"/>
    <property type="project" value="TreeGrafter"/>
</dbReference>
<accession>A0A0H4T9A8</accession>
<evidence type="ECO:0000256" key="3">
    <source>
        <dbReference type="ARBA" id="ARBA00022777"/>
    </source>
</evidence>
<evidence type="ECO:0000256" key="1">
    <source>
        <dbReference type="ARBA" id="ARBA00022679"/>
    </source>
</evidence>
<evidence type="ECO:0000256" key="2">
    <source>
        <dbReference type="ARBA" id="ARBA00022741"/>
    </source>
</evidence>
<dbReference type="EMBL" id="KT007007">
    <property type="protein sequence ID" value="AKQ03057.1"/>
    <property type="molecule type" value="Genomic_DNA"/>
</dbReference>
<dbReference type="SUPFAM" id="SSF55060">
    <property type="entry name" value="GHMP Kinase, C-terminal domain"/>
    <property type="match status" value="1"/>
</dbReference>
<protein>
    <submittedName>
        <fullName evidence="8">GHMP kinase</fullName>
    </submittedName>
</protein>
<reference evidence="8" key="1">
    <citation type="journal article" date="2015" name="ISME J.">
        <title>Aquifer environment selects for microbial species cohorts in sediment and groundwater.</title>
        <authorList>
            <person name="Hug L.A."/>
            <person name="Thomas B.C."/>
            <person name="Brown C.T."/>
            <person name="Frischkorn K.R."/>
            <person name="Williams K.H."/>
            <person name="Tringe S.G."/>
            <person name="Banfield J.F."/>
        </authorList>
    </citation>
    <scope>NUCLEOTIDE SEQUENCE</scope>
</reference>
<feature type="domain" description="GHMP kinase N-terminal" evidence="6">
    <location>
        <begin position="78"/>
        <end position="155"/>
    </location>
</feature>
<keyword evidence="2" id="KW-0547">Nucleotide-binding</keyword>
<feature type="domain" description="GHMP kinase C-terminal" evidence="7">
    <location>
        <begin position="231"/>
        <end position="308"/>
    </location>
</feature>
<dbReference type="InterPro" id="IPR014606">
    <property type="entry name" value="Heptose_7-P_kinase"/>
</dbReference>
<comment type="similarity">
    <text evidence="5">Belongs to the GHMP kinase family.</text>
</comment>
<evidence type="ECO:0000259" key="6">
    <source>
        <dbReference type="Pfam" id="PF00288"/>
    </source>
</evidence>
<dbReference type="PIRSF" id="PIRSF036406">
    <property type="entry name" value="Hept_kin"/>
    <property type="match status" value="1"/>
</dbReference>
<dbReference type="InterPro" id="IPR020568">
    <property type="entry name" value="Ribosomal_Su5_D2-typ_SF"/>
</dbReference>
<keyword evidence="4" id="KW-0067">ATP-binding</keyword>
<organism evidence="8">
    <name type="scientific">uncultured bacterium Rifle_16ft_4_minimus_37862</name>
    <dbReference type="NCBI Taxonomy" id="1665157"/>
    <lineage>
        <taxon>Bacteria</taxon>
        <taxon>environmental samples</taxon>
    </lineage>
</organism>
<dbReference type="InterPro" id="IPR013750">
    <property type="entry name" value="GHMP_kinase_C_dom"/>
</dbReference>
<keyword evidence="3 8" id="KW-0418">Kinase</keyword>
<sequence length="329" mass="36034">MIVTRTPLRIPLGGGGTDLPSYSSKYGGFVISAAIDKYTFITVNRRKLDRLIRASYSKTEIVDSVDKLQHPLIREALRFTGLDGGIEITSIGDIPGGSGAGSSASFTVGLLHALHALKREQVSQWRLAEEACRIELDVLKEPVGKHDQFITAIGGIACLDIDRTNHVSTFPAAVSEDALEGLDQSLLLFYTGVVRKTGDVLQAQNQAANESHPRVLDALHRIKEIGWEIKGALERGELRRFGELMDAHWEVKKQLSGQVSGSQFDHWYDLAKASGALGGKLMGAGGGGFFVFYCENGAKPRLREAMAREGLMELRFHFDFEGSKVMVNF</sequence>
<proteinExistence type="inferred from homology"/>
<dbReference type="PRINTS" id="PR00960">
    <property type="entry name" value="LMBPPROTEIN"/>
</dbReference>
<name>A0A0H4T9A8_9BACT</name>
<dbReference type="Gene3D" id="3.30.230.120">
    <property type="match status" value="1"/>
</dbReference>